<dbReference type="AlphaFoldDB" id="A0A2M7XDL3"/>
<comment type="caution">
    <text evidence="2">The sequence shown here is derived from an EMBL/GenBank/DDBJ whole genome shotgun (WGS) entry which is preliminary data.</text>
</comment>
<evidence type="ECO:0000313" key="3">
    <source>
        <dbReference type="Proteomes" id="UP000231263"/>
    </source>
</evidence>
<dbReference type="EMBL" id="PFWT01000020">
    <property type="protein sequence ID" value="PJA45971.1"/>
    <property type="molecule type" value="Genomic_DNA"/>
</dbReference>
<dbReference type="Proteomes" id="UP000231263">
    <property type="component" value="Unassembled WGS sequence"/>
</dbReference>
<sequence>MGETARNPRENRIDEVRKRMEGRSDRKGAERPKPTSDYFNPFDSKKSGATLDLSNLELPDPKNLKSNQIDVGRANREMAVQETIAGMEALDKKNGADDSFQNEMAGGGYKKPERKPTPAEIDADFDKRFPLT</sequence>
<protein>
    <submittedName>
        <fullName evidence="2">Uncharacterized protein</fullName>
    </submittedName>
</protein>
<proteinExistence type="predicted"/>
<feature type="compositionally biased region" description="Basic and acidic residues" evidence="1">
    <location>
        <begin position="1"/>
        <end position="34"/>
    </location>
</feature>
<reference evidence="3" key="1">
    <citation type="submission" date="2017-09" db="EMBL/GenBank/DDBJ databases">
        <title>Depth-based differentiation of microbial function through sediment-hosted aquifers and enrichment of novel symbionts in the deep terrestrial subsurface.</title>
        <authorList>
            <person name="Probst A.J."/>
            <person name="Ladd B."/>
            <person name="Jarett J.K."/>
            <person name="Geller-Mcgrath D.E."/>
            <person name="Sieber C.M.K."/>
            <person name="Emerson J.B."/>
            <person name="Anantharaman K."/>
            <person name="Thomas B.C."/>
            <person name="Malmstrom R."/>
            <person name="Stieglmeier M."/>
            <person name="Klingl A."/>
            <person name="Woyke T."/>
            <person name="Ryan C.M."/>
            <person name="Banfield J.F."/>
        </authorList>
    </citation>
    <scope>NUCLEOTIDE SEQUENCE [LARGE SCALE GENOMIC DNA]</scope>
</reference>
<organism evidence="2 3">
    <name type="scientific">Candidatus Uhrbacteria bacterium CG_4_9_14_3_um_filter_41_35</name>
    <dbReference type="NCBI Taxonomy" id="1975034"/>
    <lineage>
        <taxon>Bacteria</taxon>
        <taxon>Candidatus Uhriibacteriota</taxon>
    </lineage>
</organism>
<feature type="region of interest" description="Disordered" evidence="1">
    <location>
        <begin position="90"/>
        <end position="132"/>
    </location>
</feature>
<name>A0A2M7XDL3_9BACT</name>
<evidence type="ECO:0000313" key="2">
    <source>
        <dbReference type="EMBL" id="PJA45971.1"/>
    </source>
</evidence>
<evidence type="ECO:0000256" key="1">
    <source>
        <dbReference type="SAM" id="MobiDB-lite"/>
    </source>
</evidence>
<accession>A0A2M7XDL3</accession>
<feature type="region of interest" description="Disordered" evidence="1">
    <location>
        <begin position="1"/>
        <end position="46"/>
    </location>
</feature>
<gene>
    <name evidence="2" type="ORF">CO173_04045</name>
</gene>